<dbReference type="EMBL" id="BBSA01000001">
    <property type="protein sequence ID" value="GAM59885.1"/>
    <property type="molecule type" value="Genomic_DNA"/>
</dbReference>
<dbReference type="GO" id="GO:0003700">
    <property type="term" value="F:DNA-binding transcription factor activity"/>
    <property type="evidence" value="ECO:0007669"/>
    <property type="project" value="InterPro"/>
</dbReference>
<dbReference type="PANTHER" id="PTHR33164:SF99">
    <property type="entry name" value="MARR FAMILY REGULATORY PROTEIN"/>
    <property type="match status" value="1"/>
</dbReference>
<reference evidence="2 3" key="2">
    <citation type="submission" date="2015-01" db="EMBL/GenBank/DDBJ databases">
        <authorList>
            <consortium name="NBRP consortium"/>
            <person name="Sawabe T."/>
            <person name="Meirelles P."/>
            <person name="Feng G."/>
            <person name="Sayaka M."/>
            <person name="Hattori M."/>
            <person name="Ohkuma M."/>
        </authorList>
    </citation>
    <scope>NUCLEOTIDE SEQUENCE [LARGE SCALE GENOMIC DNA]</scope>
    <source>
        <strain evidence="2 3">JCM19232</strain>
    </source>
</reference>
<name>A0A0B8NZC3_9VIBR</name>
<dbReference type="SUPFAM" id="SSF46785">
    <property type="entry name" value="Winged helix' DNA-binding domain"/>
    <property type="match status" value="1"/>
</dbReference>
<dbReference type="PANTHER" id="PTHR33164">
    <property type="entry name" value="TRANSCRIPTIONAL REGULATOR, MARR FAMILY"/>
    <property type="match status" value="1"/>
</dbReference>
<evidence type="ECO:0000313" key="3">
    <source>
        <dbReference type="Proteomes" id="UP000031670"/>
    </source>
</evidence>
<comment type="caution">
    <text evidence="2">The sequence shown here is derived from an EMBL/GenBank/DDBJ whole genome shotgun (WGS) entry which is preliminary data.</text>
</comment>
<dbReference type="InterPro" id="IPR036390">
    <property type="entry name" value="WH_DNA-bd_sf"/>
</dbReference>
<dbReference type="Proteomes" id="UP000031670">
    <property type="component" value="Unassembled WGS sequence"/>
</dbReference>
<organism evidence="2 3">
    <name type="scientific">Vibrio ishigakensis</name>
    <dbReference type="NCBI Taxonomy" id="1481914"/>
    <lineage>
        <taxon>Bacteria</taxon>
        <taxon>Pseudomonadati</taxon>
        <taxon>Pseudomonadota</taxon>
        <taxon>Gammaproteobacteria</taxon>
        <taxon>Vibrionales</taxon>
        <taxon>Vibrionaceae</taxon>
        <taxon>Vibrio</taxon>
    </lineage>
</organism>
<evidence type="ECO:0000313" key="2">
    <source>
        <dbReference type="EMBL" id="GAM59885.1"/>
    </source>
</evidence>
<dbReference type="Gene3D" id="1.10.10.10">
    <property type="entry name" value="Winged helix-like DNA-binding domain superfamily/Winged helix DNA-binding domain"/>
    <property type="match status" value="1"/>
</dbReference>
<evidence type="ECO:0000259" key="1">
    <source>
        <dbReference type="PROSITE" id="PS50995"/>
    </source>
</evidence>
<accession>A0A0B8NZC3</accession>
<dbReference type="Pfam" id="PF01047">
    <property type="entry name" value="MarR"/>
    <property type="match status" value="1"/>
</dbReference>
<gene>
    <name evidence="2" type="ORF">JCM19232_218</name>
</gene>
<dbReference type="PROSITE" id="PS50995">
    <property type="entry name" value="HTH_MARR_2"/>
    <property type="match status" value="1"/>
</dbReference>
<dbReference type="GO" id="GO:0006950">
    <property type="term" value="P:response to stress"/>
    <property type="evidence" value="ECO:0007669"/>
    <property type="project" value="TreeGrafter"/>
</dbReference>
<dbReference type="SMART" id="SM00347">
    <property type="entry name" value="HTH_MARR"/>
    <property type="match status" value="1"/>
</dbReference>
<sequence>MKSNEFESDQSATPLLNESIFFLMGVVYRRFRNEAQEQLLEQHDITTEMQKALEILSFYQELPQQALADKLMKERSTVKRLVDNMHKRDLVEFIPHPTNLKVKLIKLSAKGREVHASGNQIVTATQQEWLSSLGIDDELALKRALIRMLETN</sequence>
<proteinExistence type="predicted"/>
<dbReference type="InterPro" id="IPR036388">
    <property type="entry name" value="WH-like_DNA-bd_sf"/>
</dbReference>
<dbReference type="AlphaFoldDB" id="A0A0B8NZC3"/>
<feature type="domain" description="HTH marR-type" evidence="1">
    <location>
        <begin position="17"/>
        <end position="151"/>
    </location>
</feature>
<dbReference type="InterPro" id="IPR039422">
    <property type="entry name" value="MarR/SlyA-like"/>
</dbReference>
<reference evidence="2 3" key="1">
    <citation type="submission" date="2015-01" db="EMBL/GenBank/DDBJ databases">
        <title>Vibrio sp. C5 JCM 19232 whole genome shotgun sequence.</title>
        <authorList>
            <person name="Sawabe T."/>
            <person name="Meirelles P."/>
            <person name="Feng G."/>
            <person name="Sayaka M."/>
            <person name="Hattori M."/>
            <person name="Ohkuma M."/>
        </authorList>
    </citation>
    <scope>NUCLEOTIDE SEQUENCE [LARGE SCALE GENOMIC DNA]</scope>
    <source>
        <strain evidence="2 3">JCM19232</strain>
    </source>
</reference>
<protein>
    <submittedName>
        <fullName evidence="2">Transcriptional regulator</fullName>
    </submittedName>
</protein>
<dbReference type="InterPro" id="IPR000835">
    <property type="entry name" value="HTH_MarR-typ"/>
</dbReference>